<accession>A0A1M4ZAH6</accession>
<gene>
    <name evidence="1" type="ORF">SAMN02745158_02697</name>
</gene>
<dbReference type="Proteomes" id="UP000184245">
    <property type="component" value="Unassembled WGS sequence"/>
</dbReference>
<proteinExistence type="predicted"/>
<evidence type="ECO:0000313" key="2">
    <source>
        <dbReference type="Proteomes" id="UP000184245"/>
    </source>
</evidence>
<dbReference type="STRING" id="1122155.SAMN02745158_02697"/>
<keyword evidence="2" id="KW-1185">Reference proteome</keyword>
<sequence>MGLWLHSRYHIAYERLIIKVMETFLRSKYFKTVRNNGNANHTGWEYTHEIYL</sequence>
<dbReference type="AlphaFoldDB" id="A0A1M4ZAH6"/>
<dbReference type="EMBL" id="FQVI01000014">
    <property type="protein sequence ID" value="SHF15053.1"/>
    <property type="molecule type" value="Genomic_DNA"/>
</dbReference>
<name>A0A1M4ZAH6_9CLOT</name>
<protein>
    <submittedName>
        <fullName evidence="1">Uncharacterized protein</fullName>
    </submittedName>
</protein>
<organism evidence="1 2">
    <name type="scientific">Lactonifactor longoviformis DSM 17459</name>
    <dbReference type="NCBI Taxonomy" id="1122155"/>
    <lineage>
        <taxon>Bacteria</taxon>
        <taxon>Bacillati</taxon>
        <taxon>Bacillota</taxon>
        <taxon>Clostridia</taxon>
        <taxon>Eubacteriales</taxon>
        <taxon>Clostridiaceae</taxon>
        <taxon>Lactonifactor</taxon>
    </lineage>
</organism>
<evidence type="ECO:0000313" key="1">
    <source>
        <dbReference type="EMBL" id="SHF15053.1"/>
    </source>
</evidence>
<reference evidence="1 2" key="1">
    <citation type="submission" date="2016-11" db="EMBL/GenBank/DDBJ databases">
        <authorList>
            <person name="Jaros S."/>
            <person name="Januszkiewicz K."/>
            <person name="Wedrychowicz H."/>
        </authorList>
    </citation>
    <scope>NUCLEOTIDE SEQUENCE [LARGE SCALE GENOMIC DNA]</scope>
    <source>
        <strain evidence="1 2">DSM 17459</strain>
    </source>
</reference>